<feature type="chain" id="PRO_5045915244" description="MORN repeat variant" evidence="1">
    <location>
        <begin position="20"/>
        <end position="199"/>
    </location>
</feature>
<dbReference type="EMBL" id="JAJJMO010000001">
    <property type="protein sequence ID" value="MCC9073697.1"/>
    <property type="molecule type" value="Genomic_DNA"/>
</dbReference>
<dbReference type="RefSeq" id="WP_229990608.1">
    <property type="nucleotide sequence ID" value="NZ_JAJJMO010000001.1"/>
</dbReference>
<gene>
    <name evidence="2" type="ORF">LNQ49_19125</name>
</gene>
<dbReference type="PROSITE" id="PS51257">
    <property type="entry name" value="PROKAR_LIPOPROTEIN"/>
    <property type="match status" value="1"/>
</dbReference>
<accession>A0ABS8N017</accession>
<evidence type="ECO:0008006" key="4">
    <source>
        <dbReference type="Google" id="ProtNLM"/>
    </source>
</evidence>
<proteinExistence type="predicted"/>
<dbReference type="Proteomes" id="UP001430919">
    <property type="component" value="Unassembled WGS sequence"/>
</dbReference>
<keyword evidence="1" id="KW-0732">Signal</keyword>
<protein>
    <recommendedName>
        <fullName evidence="4">MORN repeat variant</fullName>
    </recommendedName>
</protein>
<sequence>MKITSFIFLLIISVLSCNSAIENNTIEKEKTIISKIRYKKSKSEIDTLWVSQNDTTVFRREEFMSTRPCSRPELQIRYELINPKDGAYYFIFDNSQNLVMEGKYTSHYNYEGITYDEGNFYNSKTYYYKNGNLRTIHYQEDGRNLKTESFDNKKRLSEIRFIDKKSEETTRIEIYDDGQLEETRIYTSFDQYTTVKANN</sequence>
<evidence type="ECO:0000256" key="1">
    <source>
        <dbReference type="SAM" id="SignalP"/>
    </source>
</evidence>
<dbReference type="Gene3D" id="3.90.930.1">
    <property type="match status" value="1"/>
</dbReference>
<name>A0ABS8N017_9FLAO</name>
<evidence type="ECO:0000313" key="2">
    <source>
        <dbReference type="EMBL" id="MCC9073697.1"/>
    </source>
</evidence>
<evidence type="ECO:0000313" key="3">
    <source>
        <dbReference type="Proteomes" id="UP001430919"/>
    </source>
</evidence>
<organism evidence="2 3">
    <name type="scientific">Flavobacterium pisciphilum</name>
    <dbReference type="NCBI Taxonomy" id="2893755"/>
    <lineage>
        <taxon>Bacteria</taxon>
        <taxon>Pseudomonadati</taxon>
        <taxon>Bacteroidota</taxon>
        <taxon>Flavobacteriia</taxon>
        <taxon>Flavobacteriales</taxon>
        <taxon>Flavobacteriaceae</taxon>
        <taxon>Flavobacterium</taxon>
    </lineage>
</organism>
<comment type="caution">
    <text evidence="2">The sequence shown here is derived from an EMBL/GenBank/DDBJ whole genome shotgun (WGS) entry which is preliminary data.</text>
</comment>
<feature type="signal peptide" evidence="1">
    <location>
        <begin position="1"/>
        <end position="19"/>
    </location>
</feature>
<keyword evidence="3" id="KW-1185">Reference proteome</keyword>
<reference evidence="2" key="1">
    <citation type="submission" date="2021-11" db="EMBL/GenBank/DDBJ databases">
        <title>Description of novel Flavobacterium species.</title>
        <authorList>
            <person name="Saticioglu I.B."/>
            <person name="Ay H."/>
            <person name="Altun S."/>
            <person name="Duman M."/>
        </authorList>
    </citation>
    <scope>NUCLEOTIDE SEQUENCE</scope>
    <source>
        <strain evidence="2">F-65</strain>
    </source>
</reference>